<comment type="catalytic activity">
    <reaction evidence="10">
        <text>a diacylglycerol + H2O = a monoacylglycerol + a fatty acid + H(+)</text>
        <dbReference type="Rhea" id="RHEA:32731"/>
        <dbReference type="ChEBI" id="CHEBI:15377"/>
        <dbReference type="ChEBI" id="CHEBI:15378"/>
        <dbReference type="ChEBI" id="CHEBI:17408"/>
        <dbReference type="ChEBI" id="CHEBI:18035"/>
        <dbReference type="ChEBI" id="CHEBI:28868"/>
    </reaction>
</comment>
<proteinExistence type="inferred from homology"/>
<protein>
    <recommendedName>
        <fullName evidence="3">triacylglycerol lipase</fullName>
        <ecNumber evidence="3">3.1.1.3</ecNumber>
    </recommendedName>
</protein>
<keyword evidence="12" id="KW-0732">Signal</keyword>
<comment type="catalytic activity">
    <reaction evidence="11">
        <text>a monoacylglycerol + H2O = glycerol + a fatty acid + H(+)</text>
        <dbReference type="Rhea" id="RHEA:15245"/>
        <dbReference type="ChEBI" id="CHEBI:15377"/>
        <dbReference type="ChEBI" id="CHEBI:15378"/>
        <dbReference type="ChEBI" id="CHEBI:17408"/>
        <dbReference type="ChEBI" id="CHEBI:17754"/>
        <dbReference type="ChEBI" id="CHEBI:28868"/>
    </reaction>
</comment>
<organism evidence="13 14">
    <name type="scientific">Malassezia nana</name>
    <dbReference type="NCBI Taxonomy" id="180528"/>
    <lineage>
        <taxon>Eukaryota</taxon>
        <taxon>Fungi</taxon>
        <taxon>Dikarya</taxon>
        <taxon>Basidiomycota</taxon>
        <taxon>Ustilaginomycotina</taxon>
        <taxon>Malasseziomycetes</taxon>
        <taxon>Malasseziales</taxon>
        <taxon>Malasseziaceae</taxon>
        <taxon>Malassezia</taxon>
    </lineage>
</organism>
<evidence type="ECO:0000256" key="7">
    <source>
        <dbReference type="ARBA" id="ARBA00023026"/>
    </source>
</evidence>
<dbReference type="Gene3D" id="1.10.260.130">
    <property type="match status" value="2"/>
</dbReference>
<evidence type="ECO:0000256" key="2">
    <source>
        <dbReference type="ARBA" id="ARBA00004613"/>
    </source>
</evidence>
<evidence type="ECO:0000256" key="8">
    <source>
        <dbReference type="ARBA" id="ARBA00023098"/>
    </source>
</evidence>
<keyword evidence="8" id="KW-0443">Lipid metabolism</keyword>
<sequence>MKLLLCLLCLWVAITYQVNALAARGVPLPSDDPFYLPPLGWQLAKLGQVLKSRKVQIKAITDVNIKEAWQVMYRTSYVSKDEPTTSVTTILVPYNASNDRVLALGYFQDSNPQKCEPSYTLRAGLDGDLGSILNLVNSIPYLDEGIIVTVPDKQGRKGAFAVGAIEGHQTLDGIRATLAFDKLNLSKKTKVAGWGYSGGALQIGWAAQLMPSYAPELNMVAWAFGGTPTNLKELILYNNKKPEAGLIMTGVESMRTTYSKFNKALKKYGTANLTKALDYTRTHCQLDVVFQFHNIDIFSKNWTTLGKDLLKQPIVKSVLEEQVMGQPNAQAPNVPVFMSHGSDDEVVPVKGALETFSNWCNNGLNGEFLKFTYENATHTHGLISTTVPAFNWLLQHFEGNGNQKGCTHKTYDQLVKPENYNGTMKDVLEMIDGLSGKKIGPAHVPSEDPFYRPPSGWKDAKPGTVFRSRQVEIHAFLKAHVKEAWQLLYRTNFASDDEPTTTVTTVIVPYNAKQERLVLYAEYQDSNGEKCMPSFSYQAGFTSDLSATMNMASVLVFLQEGYIVTVPDKQGKRNMFAAGHVEGHQTLDGIRATLSFDKLGFSNDTRVAGWGYSGGAIQSGWAASLKKTYAPELNMVGWYAGGTPSNLTDLIVNVNKGFFSGFLFSGLLGLSRAYPSLNETLERISKEKLKEGLEDADKLCMMDMLAKYPSTNLLTKDYTSLGDRLLATGEVKDVLDQQIMGIHKDETPDTPVLMAHGAGDEIVPFRSAYTTYENWCKNGAQVEFMRFKNPLAGHFSTQLTSMAPTFEWIRDRLEGKPAKPGCSESSTMALFINPDYLGQQFKDVLGVLAGLLGQKIGPGDSIFKKTISGKH</sequence>
<dbReference type="EC" id="3.1.1.3" evidence="3"/>
<evidence type="ECO:0000256" key="1">
    <source>
        <dbReference type="ARBA" id="ARBA00001024"/>
    </source>
</evidence>
<name>A0AAF0EHG3_9BASI</name>
<keyword evidence="5" id="KW-0378">Hydrolase</keyword>
<dbReference type="PANTHER" id="PTHR34853">
    <property type="match status" value="1"/>
</dbReference>
<keyword evidence="7" id="KW-0843">Virulence</keyword>
<reference evidence="13" key="1">
    <citation type="submission" date="2023-03" db="EMBL/GenBank/DDBJ databases">
        <title>Mating type loci evolution in Malassezia.</title>
        <authorList>
            <person name="Coelho M.A."/>
        </authorList>
    </citation>
    <scope>NUCLEOTIDE SEQUENCE</scope>
    <source>
        <strain evidence="13">CBS 9557</strain>
    </source>
</reference>
<keyword evidence="4" id="KW-0964">Secreted</keyword>
<comment type="subcellular location">
    <subcellularLocation>
        <location evidence="2">Secreted</location>
    </subcellularLocation>
</comment>
<evidence type="ECO:0000256" key="3">
    <source>
        <dbReference type="ARBA" id="ARBA00013279"/>
    </source>
</evidence>
<dbReference type="SUPFAM" id="SSF53474">
    <property type="entry name" value="alpha/beta-Hydrolases"/>
    <property type="match status" value="2"/>
</dbReference>
<dbReference type="InterPro" id="IPR005152">
    <property type="entry name" value="Lipase_secreted"/>
</dbReference>
<dbReference type="GO" id="GO:0016042">
    <property type="term" value="P:lipid catabolic process"/>
    <property type="evidence" value="ECO:0007669"/>
    <property type="project" value="UniProtKB-KW"/>
</dbReference>
<feature type="chain" id="PRO_5042216670" description="triacylglycerol lipase" evidence="12">
    <location>
        <begin position="21"/>
        <end position="871"/>
    </location>
</feature>
<evidence type="ECO:0000256" key="5">
    <source>
        <dbReference type="ARBA" id="ARBA00022801"/>
    </source>
</evidence>
<evidence type="ECO:0000256" key="11">
    <source>
        <dbReference type="ARBA" id="ARBA00048461"/>
    </source>
</evidence>
<evidence type="ECO:0000256" key="4">
    <source>
        <dbReference type="ARBA" id="ARBA00022525"/>
    </source>
</evidence>
<accession>A0AAF0EHG3</accession>
<dbReference type="Gene3D" id="3.40.50.1820">
    <property type="entry name" value="alpha/beta hydrolase"/>
    <property type="match status" value="2"/>
</dbReference>
<evidence type="ECO:0000256" key="6">
    <source>
        <dbReference type="ARBA" id="ARBA00022963"/>
    </source>
</evidence>
<dbReference type="EMBL" id="CP119892">
    <property type="protein sequence ID" value="WFD25830.1"/>
    <property type="molecule type" value="Genomic_DNA"/>
</dbReference>
<evidence type="ECO:0000313" key="14">
    <source>
        <dbReference type="Proteomes" id="UP001213623"/>
    </source>
</evidence>
<feature type="signal peptide" evidence="12">
    <location>
        <begin position="1"/>
        <end position="20"/>
    </location>
</feature>
<dbReference type="PANTHER" id="PTHR34853:SF1">
    <property type="entry name" value="LIPASE 5"/>
    <property type="match status" value="1"/>
</dbReference>
<dbReference type="InterPro" id="IPR029058">
    <property type="entry name" value="AB_hydrolase_fold"/>
</dbReference>
<keyword evidence="6" id="KW-0442">Lipid degradation</keyword>
<evidence type="ECO:0000256" key="12">
    <source>
        <dbReference type="SAM" id="SignalP"/>
    </source>
</evidence>
<dbReference type="GO" id="GO:0004806">
    <property type="term" value="F:triacylglycerol lipase activity"/>
    <property type="evidence" value="ECO:0007669"/>
    <property type="project" value="UniProtKB-EC"/>
</dbReference>
<dbReference type="GO" id="GO:0005576">
    <property type="term" value="C:extracellular region"/>
    <property type="evidence" value="ECO:0007669"/>
    <property type="project" value="UniProtKB-SubCell"/>
</dbReference>
<dbReference type="Pfam" id="PF03583">
    <property type="entry name" value="LIP"/>
    <property type="match status" value="2"/>
</dbReference>
<comment type="similarity">
    <text evidence="9">Belongs to the AB hydrolase superfamily. Lipase family. Class Lip subfamily.</text>
</comment>
<dbReference type="Proteomes" id="UP001213623">
    <property type="component" value="Chromosome 1"/>
</dbReference>
<evidence type="ECO:0000313" key="13">
    <source>
        <dbReference type="EMBL" id="WFD25830.1"/>
    </source>
</evidence>
<comment type="catalytic activity">
    <reaction evidence="1">
        <text>a triacylglycerol + H2O = a diacylglycerol + a fatty acid + H(+)</text>
        <dbReference type="Rhea" id="RHEA:12044"/>
        <dbReference type="ChEBI" id="CHEBI:15377"/>
        <dbReference type="ChEBI" id="CHEBI:15378"/>
        <dbReference type="ChEBI" id="CHEBI:17855"/>
        <dbReference type="ChEBI" id="CHEBI:18035"/>
        <dbReference type="ChEBI" id="CHEBI:28868"/>
        <dbReference type="EC" id="3.1.1.3"/>
    </reaction>
</comment>
<keyword evidence="14" id="KW-1185">Reference proteome</keyword>
<evidence type="ECO:0000256" key="10">
    <source>
        <dbReference type="ARBA" id="ARBA00047591"/>
    </source>
</evidence>
<gene>
    <name evidence="13" type="ORF">MNAN1_000796</name>
</gene>
<evidence type="ECO:0000256" key="9">
    <source>
        <dbReference type="ARBA" id="ARBA00043986"/>
    </source>
</evidence>
<dbReference type="AlphaFoldDB" id="A0AAF0EHG3"/>